<protein>
    <submittedName>
        <fullName evidence="2">Uncharacterized protein</fullName>
    </submittedName>
</protein>
<dbReference type="AlphaFoldDB" id="A0A8T1NVX9"/>
<keyword evidence="3" id="KW-1185">Reference proteome</keyword>
<evidence type="ECO:0000313" key="2">
    <source>
        <dbReference type="EMBL" id="KAG6633334.1"/>
    </source>
</evidence>
<gene>
    <name evidence="2" type="ORF">CIPAW_12G041800</name>
</gene>
<feature type="compositionally biased region" description="Polar residues" evidence="1">
    <location>
        <begin position="120"/>
        <end position="136"/>
    </location>
</feature>
<name>A0A8T1NVX9_CARIL</name>
<organism evidence="2 3">
    <name type="scientific">Carya illinoinensis</name>
    <name type="common">Pecan</name>
    <dbReference type="NCBI Taxonomy" id="32201"/>
    <lineage>
        <taxon>Eukaryota</taxon>
        <taxon>Viridiplantae</taxon>
        <taxon>Streptophyta</taxon>
        <taxon>Embryophyta</taxon>
        <taxon>Tracheophyta</taxon>
        <taxon>Spermatophyta</taxon>
        <taxon>Magnoliopsida</taxon>
        <taxon>eudicotyledons</taxon>
        <taxon>Gunneridae</taxon>
        <taxon>Pentapetalae</taxon>
        <taxon>rosids</taxon>
        <taxon>fabids</taxon>
        <taxon>Fagales</taxon>
        <taxon>Juglandaceae</taxon>
        <taxon>Carya</taxon>
    </lineage>
</organism>
<dbReference type="EMBL" id="CM031820">
    <property type="protein sequence ID" value="KAG6633334.1"/>
    <property type="molecule type" value="Genomic_DNA"/>
</dbReference>
<dbReference type="Proteomes" id="UP000811609">
    <property type="component" value="Chromosome 12"/>
</dbReference>
<reference evidence="2" key="1">
    <citation type="submission" date="2020-12" db="EMBL/GenBank/DDBJ databases">
        <title>WGS assembly of Carya illinoinensis cv. Pawnee.</title>
        <authorList>
            <person name="Platts A."/>
            <person name="Shu S."/>
            <person name="Wright S."/>
            <person name="Barry K."/>
            <person name="Edger P."/>
            <person name="Pires J.C."/>
            <person name="Schmutz J."/>
        </authorList>
    </citation>
    <scope>NUCLEOTIDE SEQUENCE</scope>
    <source>
        <tissue evidence="2">Leaf</tissue>
    </source>
</reference>
<evidence type="ECO:0000256" key="1">
    <source>
        <dbReference type="SAM" id="MobiDB-lite"/>
    </source>
</evidence>
<feature type="region of interest" description="Disordered" evidence="1">
    <location>
        <begin position="64"/>
        <end position="142"/>
    </location>
</feature>
<sequence>MILNSSKQRTPSPFKSNCLIITVHSSMDFESPNLLSILFRLLGVINPHPSVSYIEKASLKSFTFSSSPPPCTNPIKSSKDKNPSPSESNASTATFISFENRSPPMTPNRCLKSEADIFPSPSSSKYSKTLLNSSPFPISVLK</sequence>
<evidence type="ECO:0000313" key="3">
    <source>
        <dbReference type="Proteomes" id="UP000811609"/>
    </source>
</evidence>
<feature type="compositionally biased region" description="Polar residues" evidence="1">
    <location>
        <begin position="83"/>
        <end position="100"/>
    </location>
</feature>
<accession>A0A8T1NVX9</accession>
<comment type="caution">
    <text evidence="2">The sequence shown here is derived from an EMBL/GenBank/DDBJ whole genome shotgun (WGS) entry which is preliminary data.</text>
</comment>
<proteinExistence type="predicted"/>